<protein>
    <recommendedName>
        <fullName evidence="2">Cytochrome bc1 complex Rieske iron-sulfur subunit</fullName>
    </recommendedName>
    <alternativeName>
        <fullName evidence="8">Cytochrome bc1 reductase complex subunit QcrA</fullName>
    </alternativeName>
</protein>
<accession>A0A6I4M943</accession>
<comment type="caution">
    <text evidence="11">The sequence shown here is derived from an EMBL/GenBank/DDBJ whole genome shotgun (WGS) entry which is preliminary data.</text>
</comment>
<evidence type="ECO:0000256" key="3">
    <source>
        <dbReference type="ARBA" id="ARBA00022714"/>
    </source>
</evidence>
<evidence type="ECO:0000256" key="4">
    <source>
        <dbReference type="ARBA" id="ARBA00022723"/>
    </source>
</evidence>
<evidence type="ECO:0000313" key="11">
    <source>
        <dbReference type="EMBL" id="MWA00291.1"/>
    </source>
</evidence>
<keyword evidence="3" id="KW-0001">2Fe-2S</keyword>
<dbReference type="EMBL" id="WBMS02000005">
    <property type="protein sequence ID" value="MWA00291.1"/>
    <property type="molecule type" value="Genomic_DNA"/>
</dbReference>
<dbReference type="GO" id="GO:0046872">
    <property type="term" value="F:metal ion binding"/>
    <property type="evidence" value="ECO:0007669"/>
    <property type="project" value="UniProtKB-KW"/>
</dbReference>
<comment type="function">
    <text evidence="1">Iron-sulfur subunit of the cytochrome bc1 complex, an essential component of the respiratory electron transport chain required for ATP synthesis. The bc1 complex catalyzes the oxidation of menaquinol and the reduction of cytochrome c in the respiratory chain. The bc1 complex operates through a Q-cycle mechanism that couples electron transfer to generation of the proton gradient that drives ATP synthesis.</text>
</comment>
<dbReference type="Pfam" id="PF00355">
    <property type="entry name" value="Rieske"/>
    <property type="match status" value="1"/>
</dbReference>
<name>A0A6I4M943_9ACTN</name>
<dbReference type="InterPro" id="IPR017941">
    <property type="entry name" value="Rieske_2Fe-2S"/>
</dbReference>
<dbReference type="SUPFAM" id="SSF50022">
    <property type="entry name" value="ISP domain"/>
    <property type="match status" value="1"/>
</dbReference>
<dbReference type="CDD" id="cd03467">
    <property type="entry name" value="Rieske"/>
    <property type="match status" value="1"/>
</dbReference>
<dbReference type="AlphaFoldDB" id="A0A6I4M943"/>
<organism evidence="11 12">
    <name type="scientific">Actinomadura physcomitrii</name>
    <dbReference type="NCBI Taxonomy" id="2650748"/>
    <lineage>
        <taxon>Bacteria</taxon>
        <taxon>Bacillati</taxon>
        <taxon>Actinomycetota</taxon>
        <taxon>Actinomycetes</taxon>
        <taxon>Streptosporangiales</taxon>
        <taxon>Thermomonosporaceae</taxon>
        <taxon>Actinomadura</taxon>
    </lineage>
</organism>
<keyword evidence="6" id="KW-0411">Iron-sulfur</keyword>
<dbReference type="PRINTS" id="PR00162">
    <property type="entry name" value="RIESKE"/>
</dbReference>
<reference evidence="11" key="1">
    <citation type="submission" date="2019-12" db="EMBL/GenBank/DDBJ databases">
        <title>Actinomadura physcomitrii sp. nov., a novel actinomycete isolated from moss [Physcomitrium sphaericum (Ludw) Fuernr].</title>
        <authorList>
            <person name="Zhuang X."/>
        </authorList>
    </citation>
    <scope>NUCLEOTIDE SEQUENCE [LARGE SCALE GENOMIC DNA]</scope>
    <source>
        <strain evidence="11">LD22</strain>
    </source>
</reference>
<sequence>MTNEVTPGAPRDDAGSAGAAGVGRRTVLCGAGAAGAALLAAGCATNQNEEPKDLSGKQVAKAADIPVGGGKAFADAKVVVTQPRQGAFKAFTAICTHQGCLVNKVSNGVIKCPCHGSEFTIADGSVAHGPASRPLKEYPVQVKNGGIVIS</sequence>
<evidence type="ECO:0000256" key="5">
    <source>
        <dbReference type="ARBA" id="ARBA00023004"/>
    </source>
</evidence>
<gene>
    <name evidence="11" type="ORF">F8568_007880</name>
</gene>
<evidence type="ECO:0000256" key="8">
    <source>
        <dbReference type="ARBA" id="ARBA00029586"/>
    </source>
</evidence>
<dbReference type="PROSITE" id="PS51296">
    <property type="entry name" value="RIESKE"/>
    <property type="match status" value="1"/>
</dbReference>
<dbReference type="RefSeq" id="WP_151592831.1">
    <property type="nucleotide sequence ID" value="NZ_WBMS02000005.1"/>
</dbReference>
<evidence type="ECO:0000256" key="7">
    <source>
        <dbReference type="ARBA" id="ARBA00023157"/>
    </source>
</evidence>
<dbReference type="Proteomes" id="UP000462055">
    <property type="component" value="Unassembled WGS sequence"/>
</dbReference>
<comment type="cofactor">
    <cofactor evidence="9">
        <name>[2Fe-2S] cluster</name>
        <dbReference type="ChEBI" id="CHEBI:190135"/>
    </cofactor>
</comment>
<dbReference type="Gene3D" id="2.102.10.10">
    <property type="entry name" value="Rieske [2Fe-2S] iron-sulphur domain"/>
    <property type="match status" value="1"/>
</dbReference>
<evidence type="ECO:0000256" key="9">
    <source>
        <dbReference type="ARBA" id="ARBA00034078"/>
    </source>
</evidence>
<dbReference type="PROSITE" id="PS51318">
    <property type="entry name" value="TAT"/>
    <property type="match status" value="1"/>
</dbReference>
<dbReference type="PANTHER" id="PTHR10134">
    <property type="entry name" value="CYTOCHROME B-C1 COMPLEX SUBUNIT RIESKE, MITOCHONDRIAL"/>
    <property type="match status" value="1"/>
</dbReference>
<keyword evidence="7" id="KW-1015">Disulfide bond</keyword>
<dbReference type="GO" id="GO:0004497">
    <property type="term" value="F:monooxygenase activity"/>
    <property type="evidence" value="ECO:0007669"/>
    <property type="project" value="UniProtKB-ARBA"/>
</dbReference>
<dbReference type="GO" id="GO:0016020">
    <property type="term" value="C:membrane"/>
    <property type="evidence" value="ECO:0007669"/>
    <property type="project" value="InterPro"/>
</dbReference>
<evidence type="ECO:0000259" key="10">
    <source>
        <dbReference type="PROSITE" id="PS51296"/>
    </source>
</evidence>
<dbReference type="InterPro" id="IPR006311">
    <property type="entry name" value="TAT_signal"/>
</dbReference>
<evidence type="ECO:0000256" key="6">
    <source>
        <dbReference type="ARBA" id="ARBA00023014"/>
    </source>
</evidence>
<dbReference type="InterPro" id="IPR014349">
    <property type="entry name" value="Rieske_Fe-S_prot"/>
</dbReference>
<feature type="domain" description="Rieske" evidence="10">
    <location>
        <begin position="57"/>
        <end position="149"/>
    </location>
</feature>
<evidence type="ECO:0000256" key="1">
    <source>
        <dbReference type="ARBA" id="ARBA00002494"/>
    </source>
</evidence>
<dbReference type="GO" id="GO:0016705">
    <property type="term" value="F:oxidoreductase activity, acting on paired donors, with incorporation or reduction of molecular oxygen"/>
    <property type="evidence" value="ECO:0007669"/>
    <property type="project" value="UniProtKB-ARBA"/>
</dbReference>
<evidence type="ECO:0000256" key="2">
    <source>
        <dbReference type="ARBA" id="ARBA00015816"/>
    </source>
</evidence>
<keyword evidence="4" id="KW-0479">Metal-binding</keyword>
<dbReference type="GO" id="GO:0051537">
    <property type="term" value="F:2 iron, 2 sulfur cluster binding"/>
    <property type="evidence" value="ECO:0007669"/>
    <property type="project" value="UniProtKB-KW"/>
</dbReference>
<keyword evidence="5" id="KW-0408">Iron</keyword>
<dbReference type="FunFam" id="2.102.10.10:FF:000016">
    <property type="entry name" value="Nitrite reductase/ring-hydroxylating ferredoxin subunit"/>
    <property type="match status" value="1"/>
</dbReference>
<dbReference type="InterPro" id="IPR005805">
    <property type="entry name" value="Rieske_Fe-S_prot_C"/>
</dbReference>
<dbReference type="InterPro" id="IPR036922">
    <property type="entry name" value="Rieske_2Fe-2S_sf"/>
</dbReference>
<proteinExistence type="predicted"/>
<evidence type="ECO:0000313" key="12">
    <source>
        <dbReference type="Proteomes" id="UP000462055"/>
    </source>
</evidence>
<keyword evidence="12" id="KW-1185">Reference proteome</keyword>